<sequence>MKRAGSNLRDNYCKREQRYGDHATTVHRRMLREVKTIYSMFTVNTGHTAVGRLQDVASSHIFHFGIPVE</sequence>
<evidence type="ECO:0000313" key="1">
    <source>
        <dbReference type="EMBL" id="MPC60101.1"/>
    </source>
</evidence>
<comment type="caution">
    <text evidence="1">The sequence shown here is derived from an EMBL/GenBank/DDBJ whole genome shotgun (WGS) entry which is preliminary data.</text>
</comment>
<keyword evidence="2" id="KW-1185">Reference proteome</keyword>
<proteinExistence type="predicted"/>
<gene>
    <name evidence="1" type="ORF">E2C01_054138</name>
</gene>
<name>A0A5B7GJ30_PORTR</name>
<reference evidence="1 2" key="1">
    <citation type="submission" date="2019-05" db="EMBL/GenBank/DDBJ databases">
        <title>Another draft genome of Portunus trituberculatus and its Hox gene families provides insights of decapod evolution.</title>
        <authorList>
            <person name="Jeong J.-H."/>
            <person name="Song I."/>
            <person name="Kim S."/>
            <person name="Choi T."/>
            <person name="Kim D."/>
            <person name="Ryu S."/>
            <person name="Kim W."/>
        </authorList>
    </citation>
    <scope>NUCLEOTIDE SEQUENCE [LARGE SCALE GENOMIC DNA]</scope>
    <source>
        <tissue evidence="1">Muscle</tissue>
    </source>
</reference>
<organism evidence="1 2">
    <name type="scientific">Portunus trituberculatus</name>
    <name type="common">Swimming crab</name>
    <name type="synonym">Neptunus trituberculatus</name>
    <dbReference type="NCBI Taxonomy" id="210409"/>
    <lineage>
        <taxon>Eukaryota</taxon>
        <taxon>Metazoa</taxon>
        <taxon>Ecdysozoa</taxon>
        <taxon>Arthropoda</taxon>
        <taxon>Crustacea</taxon>
        <taxon>Multicrustacea</taxon>
        <taxon>Malacostraca</taxon>
        <taxon>Eumalacostraca</taxon>
        <taxon>Eucarida</taxon>
        <taxon>Decapoda</taxon>
        <taxon>Pleocyemata</taxon>
        <taxon>Brachyura</taxon>
        <taxon>Eubrachyura</taxon>
        <taxon>Portunoidea</taxon>
        <taxon>Portunidae</taxon>
        <taxon>Portuninae</taxon>
        <taxon>Portunus</taxon>
    </lineage>
</organism>
<accession>A0A5B7GJ30</accession>
<dbReference type="AlphaFoldDB" id="A0A5B7GJ30"/>
<dbReference type="Proteomes" id="UP000324222">
    <property type="component" value="Unassembled WGS sequence"/>
</dbReference>
<dbReference type="EMBL" id="VSRR010017183">
    <property type="protein sequence ID" value="MPC60101.1"/>
    <property type="molecule type" value="Genomic_DNA"/>
</dbReference>
<protein>
    <submittedName>
        <fullName evidence="1">Uncharacterized protein</fullName>
    </submittedName>
</protein>
<evidence type="ECO:0000313" key="2">
    <source>
        <dbReference type="Proteomes" id="UP000324222"/>
    </source>
</evidence>